<dbReference type="PROSITE" id="PS00470">
    <property type="entry name" value="IDH_IMDH"/>
    <property type="match status" value="1"/>
</dbReference>
<dbReference type="Pfam" id="PF00180">
    <property type="entry name" value="Iso_dh"/>
    <property type="match status" value="1"/>
</dbReference>
<proteinExistence type="inferred from homology"/>
<dbReference type="HAMAP" id="MF_01033">
    <property type="entry name" value="LeuB_type1"/>
    <property type="match status" value="1"/>
</dbReference>
<keyword evidence="13" id="KW-0963">Cytoplasm</keyword>
<keyword evidence="7 13" id="KW-0028">Amino-acid biosynthesis</keyword>
<keyword evidence="9 13" id="KW-0460">Magnesium</keyword>
<organism evidence="16 17">
    <name type="scientific">Qipengyuania spongiae</name>
    <dbReference type="NCBI Taxonomy" id="2909673"/>
    <lineage>
        <taxon>Bacteria</taxon>
        <taxon>Pseudomonadati</taxon>
        <taxon>Pseudomonadota</taxon>
        <taxon>Alphaproteobacteria</taxon>
        <taxon>Sphingomonadales</taxon>
        <taxon>Erythrobacteraceae</taxon>
        <taxon>Qipengyuania</taxon>
    </lineage>
</organism>
<feature type="site" description="Important for catalysis" evidence="13">
    <location>
        <position position="139"/>
    </location>
</feature>
<evidence type="ECO:0000256" key="13">
    <source>
        <dbReference type="HAMAP-Rule" id="MF_01033"/>
    </source>
</evidence>
<dbReference type="EC" id="1.1.1.85" evidence="13"/>
<evidence type="ECO:0000256" key="9">
    <source>
        <dbReference type="ARBA" id="ARBA00022842"/>
    </source>
</evidence>
<comment type="cofactor">
    <cofactor evidence="2">
        <name>Mn(2+)</name>
        <dbReference type="ChEBI" id="CHEBI:29035"/>
    </cofactor>
</comment>
<keyword evidence="6 13" id="KW-0432">Leucine biosynthesis</keyword>
<evidence type="ECO:0000256" key="2">
    <source>
        <dbReference type="ARBA" id="ARBA00001936"/>
    </source>
</evidence>
<dbReference type="NCBIfam" id="TIGR00169">
    <property type="entry name" value="leuB"/>
    <property type="match status" value="1"/>
</dbReference>
<evidence type="ECO:0000256" key="6">
    <source>
        <dbReference type="ARBA" id="ARBA00022430"/>
    </source>
</evidence>
<dbReference type="Gene3D" id="3.40.718.10">
    <property type="entry name" value="Isopropylmalate Dehydrogenase"/>
    <property type="match status" value="1"/>
</dbReference>
<keyword evidence="12 13" id="KW-0100">Branched-chain amino acid biosynthesis</keyword>
<feature type="binding site" evidence="13">
    <location>
        <position position="94"/>
    </location>
    <ligand>
        <name>substrate</name>
    </ligand>
</feature>
<comment type="cofactor">
    <cofactor evidence="13 14">
        <name>Mg(2+)</name>
        <dbReference type="ChEBI" id="CHEBI:18420"/>
    </cofactor>
    <cofactor evidence="13 14">
        <name>Mn(2+)</name>
        <dbReference type="ChEBI" id="CHEBI:29035"/>
    </cofactor>
    <text evidence="13 14">Binds 1 Mg(2+) or Mn(2+) ion per subunit.</text>
</comment>
<dbReference type="GO" id="GO:0003862">
    <property type="term" value="F:3-isopropylmalate dehydrogenase activity"/>
    <property type="evidence" value="ECO:0007669"/>
    <property type="project" value="UniProtKB-EC"/>
</dbReference>
<dbReference type="SUPFAM" id="SSF53659">
    <property type="entry name" value="Isocitrate/Isopropylmalate dehydrogenase-like"/>
    <property type="match status" value="1"/>
</dbReference>
<comment type="subcellular location">
    <subcellularLocation>
        <location evidence="13">Cytoplasm</location>
    </subcellularLocation>
</comment>
<evidence type="ECO:0000256" key="4">
    <source>
        <dbReference type="ARBA" id="ARBA00008319"/>
    </source>
</evidence>
<feature type="binding site" evidence="13">
    <location>
        <position position="245"/>
    </location>
    <ligand>
        <name>Mg(2+)</name>
        <dbReference type="ChEBI" id="CHEBI:18420"/>
    </ligand>
</feature>
<evidence type="ECO:0000256" key="5">
    <source>
        <dbReference type="ARBA" id="ARBA00011738"/>
    </source>
</evidence>
<evidence type="ECO:0000256" key="1">
    <source>
        <dbReference type="ARBA" id="ARBA00000624"/>
    </source>
</evidence>
<dbReference type="InterPro" id="IPR019818">
    <property type="entry name" value="IsoCit/isopropylmalate_DH_CS"/>
</dbReference>
<accession>A0ABY5T2I1</accession>
<evidence type="ECO:0000313" key="16">
    <source>
        <dbReference type="EMBL" id="UVI40640.1"/>
    </source>
</evidence>
<dbReference type="Proteomes" id="UP001065265">
    <property type="component" value="Chromosome"/>
</dbReference>
<keyword evidence="11 13" id="KW-0520">NAD</keyword>
<sequence length="350" mass="36287">MTKRIVLLPGDGIGPEVTEAARIAMEATASAHDLSLEFASHNIGGCAIDGHGDPFPDETAEACRAADAVFLGAVGGPQWEGGGPRPEAGLLALRKALGAFANLRPITLFPGLEHLSPLKPDRVAGTDMLIVRELTGGIYFGDKVEGEECASDLCAYTRPEVARVTRIAFDAARVRSGRVTSVDKANALASSRLWRRTVVALRDAEYPDVELDHVLVDAMAMKLIERPAAFDVVLTENMFGDILSDEASVIAGSIGLAPSASLSETHGGLYEPIHGSAPDIAGQGKANPVGAILSAAMLLRHALDEGAAATAIESAVAHCLGEGIMTGDVGGSASTGEVARAVRDRIRAPG</sequence>
<evidence type="ECO:0000256" key="8">
    <source>
        <dbReference type="ARBA" id="ARBA00022723"/>
    </source>
</evidence>
<comment type="similarity">
    <text evidence="4 13">Belongs to the isocitrate and isopropylmalate dehydrogenases family. LeuB type 1 subfamily.</text>
</comment>
<reference evidence="16" key="1">
    <citation type="submission" date="2022-02" db="EMBL/GenBank/DDBJ databases">
        <title>Qipengyuania spongiae sp. nov., isolated from marine sponge.</title>
        <authorList>
            <person name="Li Z."/>
            <person name="Zhang M."/>
        </authorList>
    </citation>
    <scope>NUCLEOTIDE SEQUENCE</scope>
    <source>
        <strain evidence="16">PHS-Z21</strain>
    </source>
</reference>
<keyword evidence="17" id="KW-1185">Reference proteome</keyword>
<keyword evidence="8 13" id="KW-0479">Metal-binding</keyword>
<evidence type="ECO:0000259" key="15">
    <source>
        <dbReference type="SMART" id="SM01329"/>
    </source>
</evidence>
<keyword evidence="13" id="KW-0464">Manganese</keyword>
<dbReference type="InterPro" id="IPR004429">
    <property type="entry name" value="Isopropylmalate_DH"/>
</dbReference>
<comment type="subunit">
    <text evidence="5 13 14">Homodimer.</text>
</comment>
<feature type="binding site" evidence="13">
    <location>
        <position position="217"/>
    </location>
    <ligand>
        <name>substrate</name>
    </ligand>
</feature>
<protein>
    <recommendedName>
        <fullName evidence="13">3-isopropylmalate dehydrogenase</fullName>
        <ecNumber evidence="13">1.1.1.85</ecNumber>
    </recommendedName>
    <alternativeName>
        <fullName evidence="13">3-IPM-DH</fullName>
    </alternativeName>
    <alternativeName>
        <fullName evidence="13">Beta-IPM dehydrogenase</fullName>
        <shortName evidence="13">IMDH</shortName>
    </alternativeName>
</protein>
<dbReference type="RefSeq" id="WP_265561132.1">
    <property type="nucleotide sequence ID" value="NZ_CP092471.1"/>
</dbReference>
<keyword evidence="10 13" id="KW-0560">Oxidoreductase</keyword>
<dbReference type="PANTHER" id="PTHR42979">
    <property type="entry name" value="3-ISOPROPYLMALATE DEHYDROGENASE"/>
    <property type="match status" value="1"/>
</dbReference>
<dbReference type="PANTHER" id="PTHR42979:SF1">
    <property type="entry name" value="3-ISOPROPYLMALATE DEHYDROGENASE"/>
    <property type="match status" value="1"/>
</dbReference>
<evidence type="ECO:0000256" key="10">
    <source>
        <dbReference type="ARBA" id="ARBA00023002"/>
    </source>
</evidence>
<feature type="binding site" evidence="13">
    <location>
        <position position="241"/>
    </location>
    <ligand>
        <name>Mg(2+)</name>
        <dbReference type="ChEBI" id="CHEBI:18420"/>
    </ligand>
</feature>
<feature type="binding site" evidence="13">
    <location>
        <position position="132"/>
    </location>
    <ligand>
        <name>substrate</name>
    </ligand>
</feature>
<evidence type="ECO:0000313" key="17">
    <source>
        <dbReference type="Proteomes" id="UP001065265"/>
    </source>
</evidence>
<evidence type="ECO:0000256" key="11">
    <source>
        <dbReference type="ARBA" id="ARBA00023027"/>
    </source>
</evidence>
<dbReference type="EMBL" id="CP092471">
    <property type="protein sequence ID" value="UVI40640.1"/>
    <property type="molecule type" value="Genomic_DNA"/>
</dbReference>
<feature type="domain" description="Isopropylmalate dehydrogenase-like" evidence="15">
    <location>
        <begin position="4"/>
        <end position="342"/>
    </location>
</feature>
<comment type="caution">
    <text evidence="13">Lacks conserved residue(s) required for the propagation of feature annotation.</text>
</comment>
<gene>
    <name evidence="13 16" type="primary">leuB</name>
    <name evidence="16" type="ORF">L1F33_06790</name>
</gene>
<evidence type="ECO:0000256" key="3">
    <source>
        <dbReference type="ARBA" id="ARBA00004762"/>
    </source>
</evidence>
<comment type="function">
    <text evidence="13 14">Catalyzes the oxidation of 3-carboxy-2-hydroxy-4-methylpentanoate (3-isopropylmalate) to 3-carboxy-4-methyl-2-oxopentanoate. The product decarboxylates to 4-methyl-2 oxopentanoate.</text>
</comment>
<feature type="site" description="Important for catalysis" evidence="13">
    <location>
        <position position="184"/>
    </location>
</feature>
<feature type="binding site" evidence="13">
    <location>
        <begin position="275"/>
        <end position="287"/>
    </location>
    <ligand>
        <name>NAD(+)</name>
        <dbReference type="ChEBI" id="CHEBI:57540"/>
    </ligand>
</feature>
<dbReference type="SMART" id="SM01329">
    <property type="entry name" value="Iso_dh"/>
    <property type="match status" value="1"/>
</dbReference>
<evidence type="ECO:0000256" key="14">
    <source>
        <dbReference type="RuleBase" id="RU004445"/>
    </source>
</evidence>
<comment type="pathway">
    <text evidence="3 13 14">Amino-acid biosynthesis; L-leucine biosynthesis; L-leucine from 3-methyl-2-oxobutanoate: step 3/4.</text>
</comment>
<name>A0ABY5T2I1_9SPHN</name>
<feature type="binding site" evidence="13">
    <location>
        <position position="104"/>
    </location>
    <ligand>
        <name>substrate</name>
    </ligand>
</feature>
<evidence type="ECO:0000256" key="12">
    <source>
        <dbReference type="ARBA" id="ARBA00023304"/>
    </source>
</evidence>
<dbReference type="InterPro" id="IPR024084">
    <property type="entry name" value="IsoPropMal-DH-like_dom"/>
</dbReference>
<comment type="catalytic activity">
    <reaction evidence="1 13 14">
        <text>(2R,3S)-3-isopropylmalate + NAD(+) = 4-methyl-2-oxopentanoate + CO2 + NADH</text>
        <dbReference type="Rhea" id="RHEA:32271"/>
        <dbReference type="ChEBI" id="CHEBI:16526"/>
        <dbReference type="ChEBI" id="CHEBI:17865"/>
        <dbReference type="ChEBI" id="CHEBI:35121"/>
        <dbReference type="ChEBI" id="CHEBI:57540"/>
        <dbReference type="ChEBI" id="CHEBI:57945"/>
        <dbReference type="EC" id="1.1.1.85"/>
    </reaction>
</comment>
<evidence type="ECO:0000256" key="7">
    <source>
        <dbReference type="ARBA" id="ARBA00022605"/>
    </source>
</evidence>
<feature type="binding site" evidence="13">
    <location>
        <position position="217"/>
    </location>
    <ligand>
        <name>Mg(2+)</name>
        <dbReference type="ChEBI" id="CHEBI:18420"/>
    </ligand>
</feature>